<sequence length="425" mass="44934">MGGQTGGTASRWWRRGRDAALQDALREAQQAREAAAAAMLDLDAELSGLSVDVAAHEDAAAPRRAAHRSPAPDPLVQDWRELSGRTDAVIGEYLSALADHDPAYPADVAAVQGARARLERAAAALRDVLPLVRQFRARHERALAQARGARTLAPRRVAEAAAAVDRARSALDATGGQVADPGLAGALEAAVRAAAEARAALDAGRLTAAGGAAETARAAADSVAQRAAALPARAADVRRGAASVRTRQEALRTRHERLAPVMSELRRRYTHRAWADVEAAPQRAAAALAEVDETLTRLDRLLGAPVLDVPAAAALLEQVRGAASRAEQEIRSASDRLSRLDTASADPGALLATVQRELVDARRFLATLPEGRGQRFRSTFDNLARRLQALETEVRGSRPDWGHVITEAGSIEDGLAAMIRTARAG</sequence>
<comment type="caution">
    <text evidence="2">The sequence shown here is derived from an EMBL/GenBank/DDBJ whole genome shotgun (WGS) entry which is preliminary data.</text>
</comment>
<accession>A0A7K3W1P8</accession>
<reference evidence="2 3" key="1">
    <citation type="submission" date="2020-02" db="EMBL/GenBank/DDBJ databases">
        <title>Geodermatophilus sabuli CPCC 205279 I12A-02694.</title>
        <authorList>
            <person name="Jiang Z."/>
        </authorList>
    </citation>
    <scope>NUCLEOTIDE SEQUENCE [LARGE SCALE GENOMIC DNA]</scope>
    <source>
        <strain evidence="2 3">I12A-02694</strain>
    </source>
</reference>
<dbReference type="Proteomes" id="UP000470246">
    <property type="component" value="Unassembled WGS sequence"/>
</dbReference>
<name>A0A7K3W1P8_9ACTN</name>
<feature type="coiled-coil region" evidence="1">
    <location>
        <begin position="316"/>
        <end position="343"/>
    </location>
</feature>
<keyword evidence="3" id="KW-1185">Reference proteome</keyword>
<dbReference type="RefSeq" id="WP_163482180.1">
    <property type="nucleotide sequence ID" value="NZ_JAAGWF010000012.1"/>
</dbReference>
<evidence type="ECO:0000256" key="1">
    <source>
        <dbReference type="SAM" id="Coils"/>
    </source>
</evidence>
<protein>
    <submittedName>
        <fullName evidence="2">Uncharacterized protein</fullName>
    </submittedName>
</protein>
<keyword evidence="1" id="KW-0175">Coiled coil</keyword>
<dbReference type="AlphaFoldDB" id="A0A7K3W1P8"/>
<evidence type="ECO:0000313" key="2">
    <source>
        <dbReference type="EMBL" id="NEK58811.1"/>
    </source>
</evidence>
<gene>
    <name evidence="2" type="ORF">GCU56_13130</name>
</gene>
<proteinExistence type="predicted"/>
<organism evidence="2 3">
    <name type="scientific">Geodermatophilus sabuli</name>
    <dbReference type="NCBI Taxonomy" id="1564158"/>
    <lineage>
        <taxon>Bacteria</taxon>
        <taxon>Bacillati</taxon>
        <taxon>Actinomycetota</taxon>
        <taxon>Actinomycetes</taxon>
        <taxon>Geodermatophilales</taxon>
        <taxon>Geodermatophilaceae</taxon>
        <taxon>Geodermatophilus</taxon>
    </lineage>
</organism>
<evidence type="ECO:0000313" key="3">
    <source>
        <dbReference type="Proteomes" id="UP000470246"/>
    </source>
</evidence>
<dbReference type="EMBL" id="JAAGWF010000012">
    <property type="protein sequence ID" value="NEK58811.1"/>
    <property type="molecule type" value="Genomic_DNA"/>
</dbReference>